<evidence type="ECO:0000313" key="1">
    <source>
        <dbReference type="EMBL" id="BDT58586.1"/>
    </source>
</evidence>
<protein>
    <submittedName>
        <fullName evidence="1">Uncharacterized protein</fullName>
    </submittedName>
</protein>
<dbReference type="InterPro" id="IPR021830">
    <property type="entry name" value="DUF3422"/>
</dbReference>
<evidence type="ECO:0000313" key="2">
    <source>
        <dbReference type="Proteomes" id="UP001163336"/>
    </source>
</evidence>
<organism evidence="1 2">
    <name type="scientific">Massilia varians</name>
    <dbReference type="NCBI Taxonomy" id="457921"/>
    <lineage>
        <taxon>Bacteria</taxon>
        <taxon>Pseudomonadati</taxon>
        <taxon>Pseudomonadota</taxon>
        <taxon>Betaproteobacteria</taxon>
        <taxon>Burkholderiales</taxon>
        <taxon>Oxalobacteraceae</taxon>
        <taxon>Telluria group</taxon>
        <taxon>Massilia</taxon>
    </lineage>
</organism>
<dbReference type="Proteomes" id="UP001163336">
    <property type="component" value="Chromosome"/>
</dbReference>
<sequence length="62" mass="7009">MERRLAPAMQTCAAVSARQDALARRIADINDLLRTRVGIVQELQNRRALESMNAHPAQQLRL</sequence>
<accession>A0ABN6TEG8</accession>
<gene>
    <name evidence="1" type="ORF">MasN3_20800</name>
</gene>
<proteinExistence type="predicted"/>
<name>A0ABN6TEG8_9BURK</name>
<reference evidence="1" key="1">
    <citation type="submission" date="2022-11" db="EMBL/GenBank/DDBJ databases">
        <title>Isolation and characterization of PLA-degrading bacterium Massilia sp. from Antarctic soil.</title>
        <authorList>
            <person name="Sato K."/>
            <person name="Gomez-Fuentes C."/>
            <person name="Ahmad S.A."/>
            <person name="Zulkharnain A."/>
        </authorList>
    </citation>
    <scope>NUCLEOTIDE SEQUENCE</scope>
    <source>
        <strain evidence="1">N-3</strain>
    </source>
</reference>
<dbReference type="EMBL" id="AP026966">
    <property type="protein sequence ID" value="BDT58586.1"/>
    <property type="molecule type" value="Genomic_DNA"/>
</dbReference>
<keyword evidence="2" id="KW-1185">Reference proteome</keyword>
<dbReference type="Pfam" id="PF11902">
    <property type="entry name" value="DUF3422"/>
    <property type="match status" value="1"/>
</dbReference>